<reference evidence="1 2" key="1">
    <citation type="submission" date="2020-04" db="EMBL/GenBank/DDBJ databases">
        <authorList>
            <person name="De Canck E."/>
        </authorList>
    </citation>
    <scope>NUCLEOTIDE SEQUENCE [LARGE SCALE GENOMIC DNA]</scope>
    <source>
        <strain evidence="1 2">LMG 29542</strain>
    </source>
</reference>
<keyword evidence="2" id="KW-1185">Reference proteome</keyword>
<protein>
    <recommendedName>
        <fullName evidence="3">Spore coat protein U domain-containing protein</fullName>
    </recommendedName>
</protein>
<evidence type="ECO:0000313" key="1">
    <source>
        <dbReference type="EMBL" id="CAB3768348.1"/>
    </source>
</evidence>
<dbReference type="AlphaFoldDB" id="A0A6J5EP61"/>
<dbReference type="EMBL" id="CADIKH010000036">
    <property type="protein sequence ID" value="CAB3768348.1"/>
    <property type="molecule type" value="Genomic_DNA"/>
</dbReference>
<name>A0A6J5EP61_9BURK</name>
<evidence type="ECO:0000313" key="2">
    <source>
        <dbReference type="Proteomes" id="UP000494363"/>
    </source>
</evidence>
<gene>
    <name evidence="1" type="ORF">LMG29542_05845</name>
</gene>
<dbReference type="Proteomes" id="UP000494363">
    <property type="component" value="Unassembled WGS sequence"/>
</dbReference>
<evidence type="ECO:0008006" key="3">
    <source>
        <dbReference type="Google" id="ProtNLM"/>
    </source>
</evidence>
<sequence length="205" mass="22356">MAQECMFQQTCTVNLSFLSQVNAQAAPTPSSGYVRIGYFPNLDSNIAIESYCNPGNDGQALLGKTNWPNADYTRSVNITDSYNHTATAILFNTTYQGLYYTIQIKSTTCDDIYGYLPPNSGEITLANPGDDRDVSCMGDVNSHELWYFCSQLYIGPQFVQPPTAGANFSSGIEKHGTFRISGATGDKDNRTVQIGTVQLNGLIKA</sequence>
<accession>A0A6J5EP61</accession>
<proteinExistence type="predicted"/>
<organism evidence="1 2">
    <name type="scientific">Paraburkholderia humisilvae</name>
    <dbReference type="NCBI Taxonomy" id="627669"/>
    <lineage>
        <taxon>Bacteria</taxon>
        <taxon>Pseudomonadati</taxon>
        <taxon>Pseudomonadota</taxon>
        <taxon>Betaproteobacteria</taxon>
        <taxon>Burkholderiales</taxon>
        <taxon>Burkholderiaceae</taxon>
        <taxon>Paraburkholderia</taxon>
    </lineage>
</organism>